<proteinExistence type="predicted"/>
<keyword evidence="3" id="KW-1185">Reference proteome</keyword>
<dbReference type="RefSeq" id="WP_190467299.1">
    <property type="nucleotide sequence ID" value="NZ_JACJPW010000052.1"/>
</dbReference>
<accession>A0A926VG92</accession>
<dbReference type="AlphaFoldDB" id="A0A926VG92"/>
<organism evidence="2 3">
    <name type="scientific">Aerosakkonema funiforme FACHB-1375</name>
    <dbReference type="NCBI Taxonomy" id="2949571"/>
    <lineage>
        <taxon>Bacteria</taxon>
        <taxon>Bacillati</taxon>
        <taxon>Cyanobacteriota</taxon>
        <taxon>Cyanophyceae</taxon>
        <taxon>Oscillatoriophycideae</taxon>
        <taxon>Aerosakkonematales</taxon>
        <taxon>Aerosakkonemataceae</taxon>
        <taxon>Aerosakkonema</taxon>
    </lineage>
</organism>
<evidence type="ECO:0000313" key="3">
    <source>
        <dbReference type="Proteomes" id="UP000641646"/>
    </source>
</evidence>
<dbReference type="EMBL" id="JACJPW010000052">
    <property type="protein sequence ID" value="MBD2183286.1"/>
    <property type="molecule type" value="Genomic_DNA"/>
</dbReference>
<comment type="caution">
    <text evidence="2">The sequence shown here is derived from an EMBL/GenBank/DDBJ whole genome shotgun (WGS) entry which is preliminary data.</text>
</comment>
<feature type="domain" description="REase AHJR-like" evidence="1">
    <location>
        <begin position="3"/>
        <end position="79"/>
    </location>
</feature>
<dbReference type="Proteomes" id="UP000641646">
    <property type="component" value="Unassembled WGS sequence"/>
</dbReference>
<reference evidence="2" key="2">
    <citation type="submission" date="2020-08" db="EMBL/GenBank/DDBJ databases">
        <authorList>
            <person name="Chen M."/>
            <person name="Teng W."/>
            <person name="Zhao L."/>
            <person name="Hu C."/>
            <person name="Zhou Y."/>
            <person name="Han B."/>
            <person name="Song L."/>
            <person name="Shu W."/>
        </authorList>
    </citation>
    <scope>NUCLEOTIDE SEQUENCE</scope>
    <source>
        <strain evidence="2">FACHB-1375</strain>
    </source>
</reference>
<protein>
    <recommendedName>
        <fullName evidence="1">REase AHJR-like domain-containing protein</fullName>
    </recommendedName>
</protein>
<gene>
    <name evidence="2" type="ORF">H6G03_19840</name>
</gene>
<reference evidence="2" key="1">
    <citation type="journal article" date="2015" name="ISME J.">
        <title>Draft Genome Sequence of Streptomyces incarnatus NRRL8089, which Produces the Nucleoside Antibiotic Sinefungin.</title>
        <authorList>
            <person name="Oshima K."/>
            <person name="Hattori M."/>
            <person name="Shimizu H."/>
            <person name="Fukuda K."/>
            <person name="Nemoto M."/>
            <person name="Inagaki K."/>
            <person name="Tamura T."/>
        </authorList>
    </citation>
    <scope>NUCLEOTIDE SEQUENCE</scope>
    <source>
        <strain evidence="2">FACHB-1375</strain>
    </source>
</reference>
<sequence>MNKQLETLAVKTIAEISDNYRQQGYQVLIKSRGINLDEFLYNENIDFIVHAEQGAVIVALKPCLNGSNNQRYREQIAHLYDYPVRDSYDIKFYLARALEIIEMGGFDSAICSGVFIAEAVMRMVAEQHSIDFEIQEPTTLAQTFFAYGLISQEDYEVLVKAIELRDRMMYKREQMTVDRNFASQTVEVVQRLFKQAGEEGI</sequence>
<dbReference type="Pfam" id="PF18743">
    <property type="entry name" value="AHJR-like"/>
    <property type="match status" value="1"/>
</dbReference>
<evidence type="ECO:0000313" key="2">
    <source>
        <dbReference type="EMBL" id="MBD2183286.1"/>
    </source>
</evidence>
<dbReference type="InterPro" id="IPR040902">
    <property type="entry name" value="AHJR-like"/>
</dbReference>
<name>A0A926VG92_9CYAN</name>
<evidence type="ECO:0000259" key="1">
    <source>
        <dbReference type="Pfam" id="PF18743"/>
    </source>
</evidence>